<protein>
    <submittedName>
        <fullName evidence="1">Uncharacterized protein</fullName>
    </submittedName>
</protein>
<dbReference type="AlphaFoldDB" id="A0A822ZBT0"/>
<comment type="caution">
    <text evidence="1">The sequence shown here is derived from an EMBL/GenBank/DDBJ whole genome shotgun (WGS) entry which is preliminary data.</text>
</comment>
<name>A0A822ZBT0_NELNU</name>
<sequence>MALKPCVFILGAVLKTCKSHKKMEEFAIREAATTTR</sequence>
<reference evidence="1 2" key="1">
    <citation type="journal article" date="2020" name="Mol. Biol. Evol.">
        <title>Distinct Expression and Methylation Patterns for Genes with Different Fates following a Single Whole-Genome Duplication in Flowering Plants.</title>
        <authorList>
            <person name="Shi T."/>
            <person name="Rahmani R.S."/>
            <person name="Gugger P.F."/>
            <person name="Wang M."/>
            <person name="Li H."/>
            <person name="Zhang Y."/>
            <person name="Li Z."/>
            <person name="Wang Q."/>
            <person name="Van de Peer Y."/>
            <person name="Marchal K."/>
            <person name="Chen J."/>
        </authorList>
    </citation>
    <scope>NUCLEOTIDE SEQUENCE [LARGE SCALE GENOMIC DNA]</scope>
    <source>
        <tissue evidence="1">Leaf</tissue>
    </source>
</reference>
<evidence type="ECO:0000313" key="1">
    <source>
        <dbReference type="EMBL" id="DAD40929.1"/>
    </source>
</evidence>
<evidence type="ECO:0000313" key="2">
    <source>
        <dbReference type="Proteomes" id="UP000607653"/>
    </source>
</evidence>
<accession>A0A822ZBT0</accession>
<dbReference type="EMBL" id="DUZY01000005">
    <property type="protein sequence ID" value="DAD40929.1"/>
    <property type="molecule type" value="Genomic_DNA"/>
</dbReference>
<dbReference type="Proteomes" id="UP000607653">
    <property type="component" value="Unassembled WGS sequence"/>
</dbReference>
<keyword evidence="2" id="KW-1185">Reference proteome</keyword>
<proteinExistence type="predicted"/>
<gene>
    <name evidence="1" type="ORF">HUJ06_015252</name>
</gene>
<organism evidence="1 2">
    <name type="scientific">Nelumbo nucifera</name>
    <name type="common">Sacred lotus</name>
    <dbReference type="NCBI Taxonomy" id="4432"/>
    <lineage>
        <taxon>Eukaryota</taxon>
        <taxon>Viridiplantae</taxon>
        <taxon>Streptophyta</taxon>
        <taxon>Embryophyta</taxon>
        <taxon>Tracheophyta</taxon>
        <taxon>Spermatophyta</taxon>
        <taxon>Magnoliopsida</taxon>
        <taxon>Proteales</taxon>
        <taxon>Nelumbonaceae</taxon>
        <taxon>Nelumbo</taxon>
    </lineage>
</organism>